<proteinExistence type="predicted"/>
<accession>A0A5C6FX95</accession>
<evidence type="ECO:0000313" key="2">
    <source>
        <dbReference type="EMBL" id="TWU67627.1"/>
    </source>
</evidence>
<reference evidence="2 3" key="1">
    <citation type="submission" date="2019-02" db="EMBL/GenBank/DDBJ databases">
        <title>Deep-cultivation of Planctomycetes and their phenomic and genomic characterization uncovers novel biology.</title>
        <authorList>
            <person name="Wiegand S."/>
            <person name="Jogler M."/>
            <person name="Boedeker C."/>
            <person name="Pinto D."/>
            <person name="Vollmers J."/>
            <person name="Rivas-Marin E."/>
            <person name="Kohn T."/>
            <person name="Peeters S.H."/>
            <person name="Heuer A."/>
            <person name="Rast P."/>
            <person name="Oberbeckmann S."/>
            <person name="Bunk B."/>
            <person name="Jeske O."/>
            <person name="Meyerdierks A."/>
            <person name="Storesund J.E."/>
            <person name="Kallscheuer N."/>
            <person name="Luecker S."/>
            <person name="Lage O.M."/>
            <person name="Pohl T."/>
            <person name="Merkel B.J."/>
            <person name="Hornburger P."/>
            <person name="Mueller R.-W."/>
            <person name="Bruemmer F."/>
            <person name="Labrenz M."/>
            <person name="Spormann A.M."/>
            <person name="Op Den Camp H."/>
            <person name="Overmann J."/>
            <person name="Amann R."/>
            <person name="Jetten M.S.M."/>
            <person name="Mascher T."/>
            <person name="Medema M.H."/>
            <person name="Devos D.P."/>
            <person name="Kaster A.-K."/>
            <person name="Ovreas L."/>
            <person name="Rohde M."/>
            <person name="Galperin M.Y."/>
            <person name="Jogler C."/>
        </authorList>
    </citation>
    <scope>NUCLEOTIDE SEQUENCE [LARGE SCALE GENOMIC DNA]</scope>
    <source>
        <strain evidence="2 3">V7</strain>
    </source>
</reference>
<feature type="region of interest" description="Disordered" evidence="1">
    <location>
        <begin position="40"/>
        <end position="72"/>
    </location>
</feature>
<sequence length="72" mass="7477">MGAHTASRYGRLTQHLCFTAAAPVQIPVATTGAMSAFTEHAADQPHSYPAAGGPAPRFAAQSPFKLSHSTNL</sequence>
<comment type="caution">
    <text evidence="2">The sequence shown here is derived from an EMBL/GenBank/DDBJ whole genome shotgun (WGS) entry which is preliminary data.</text>
</comment>
<dbReference type="AlphaFoldDB" id="A0A5C6FX95"/>
<protein>
    <submittedName>
        <fullName evidence="2">Uncharacterized protein</fullName>
    </submittedName>
</protein>
<evidence type="ECO:0000256" key="1">
    <source>
        <dbReference type="SAM" id="MobiDB-lite"/>
    </source>
</evidence>
<gene>
    <name evidence="2" type="ORF">V7x_32020</name>
</gene>
<dbReference type="EMBL" id="SJPZ01000001">
    <property type="protein sequence ID" value="TWU67627.1"/>
    <property type="molecule type" value="Genomic_DNA"/>
</dbReference>
<dbReference type="Proteomes" id="UP000316476">
    <property type="component" value="Unassembled WGS sequence"/>
</dbReference>
<evidence type="ECO:0000313" key="3">
    <source>
        <dbReference type="Proteomes" id="UP000316476"/>
    </source>
</evidence>
<organism evidence="2 3">
    <name type="scientific">Crateriforma conspicua</name>
    <dbReference type="NCBI Taxonomy" id="2527996"/>
    <lineage>
        <taxon>Bacteria</taxon>
        <taxon>Pseudomonadati</taxon>
        <taxon>Planctomycetota</taxon>
        <taxon>Planctomycetia</taxon>
        <taxon>Planctomycetales</taxon>
        <taxon>Planctomycetaceae</taxon>
        <taxon>Crateriforma</taxon>
    </lineage>
</organism>
<name>A0A5C6FX95_9PLAN</name>